<dbReference type="InterPro" id="IPR013221">
    <property type="entry name" value="Mur_ligase_cen"/>
</dbReference>
<dbReference type="InterPro" id="IPR036565">
    <property type="entry name" value="Mur-like_cat_sf"/>
</dbReference>
<evidence type="ECO:0000256" key="1">
    <source>
        <dbReference type="ARBA" id="ARBA00008276"/>
    </source>
</evidence>
<keyword evidence="5 7" id="KW-0067">ATP-binding</keyword>
<dbReference type="SUPFAM" id="SSF53623">
    <property type="entry name" value="MurD-like peptide ligases, catalytic domain"/>
    <property type="match status" value="1"/>
</dbReference>
<protein>
    <recommendedName>
        <fullName evidence="8">Mur ligase central domain-containing protein</fullName>
    </recommendedName>
</protein>
<evidence type="ECO:0000256" key="2">
    <source>
        <dbReference type="ARBA" id="ARBA00022598"/>
    </source>
</evidence>
<accession>A0A366XPQ6</accession>
<dbReference type="GO" id="GO:0005524">
    <property type="term" value="F:ATP binding"/>
    <property type="evidence" value="ECO:0007669"/>
    <property type="project" value="UniProtKB-KW"/>
</dbReference>
<name>A0A366XPQ6_9BACI</name>
<organism evidence="9 10">
    <name type="scientific">Bacillus taeanensis</name>
    <dbReference type="NCBI Taxonomy" id="273032"/>
    <lineage>
        <taxon>Bacteria</taxon>
        <taxon>Bacillati</taxon>
        <taxon>Bacillota</taxon>
        <taxon>Bacilli</taxon>
        <taxon>Bacillales</taxon>
        <taxon>Bacillaceae</taxon>
        <taxon>Bacillus</taxon>
    </lineage>
</organism>
<sequence length="448" mass="49742">MTLTTLKQAENLIYQSYMRAVPNILHEQDDIVKKPELTRSLLDDIGKPDQNGTNILVTGSKGKGSTSKMIASLLGHLGYKVGLFTSPHILHFTERIRVNGKSISEGDFIRLANQVAPSFNEIEKTLPPHHYQGPIGVALSIALLYFNEQKTDVNIIECGRGGKYDDTNVINNELAVITPIMEEHLNHLGPTLEDIIIHKLGIVKEKTKNVVISKQSPYVQEVIKEKLNTNNVHAFYDSTHFHAFNIHITQDGVSFSVETNESNYSNIFLSLLGEFQANNAAAALKTCEVFLNKTLPLKDVKKCFQKLKWPGRCEIIDHSPSVIVDGAIHRESAKYVKKILDESGFKSIVSILAVPEDKDYKGVIKEAASFSKQIIITKPSVSHKTFPKDALAVSAAYLSNSIEIYPLESAVQKAKANPRIDCIVILGTQTFISDVKRIWKQSLADLGI</sequence>
<dbReference type="GO" id="GO:0046872">
    <property type="term" value="F:metal ion binding"/>
    <property type="evidence" value="ECO:0007669"/>
    <property type="project" value="UniProtKB-KW"/>
</dbReference>
<dbReference type="InterPro" id="IPR036615">
    <property type="entry name" value="Mur_ligase_C_dom_sf"/>
</dbReference>
<dbReference type="RefSeq" id="WP_113808120.1">
    <property type="nucleotide sequence ID" value="NZ_QOCW01000031.1"/>
</dbReference>
<dbReference type="Gene3D" id="3.40.1190.10">
    <property type="entry name" value="Mur-like, catalytic domain"/>
    <property type="match status" value="1"/>
</dbReference>
<dbReference type="Gene3D" id="3.90.190.20">
    <property type="entry name" value="Mur ligase, C-terminal domain"/>
    <property type="match status" value="1"/>
</dbReference>
<keyword evidence="2 7" id="KW-0436">Ligase</keyword>
<evidence type="ECO:0000256" key="7">
    <source>
        <dbReference type="PIRNR" id="PIRNR001563"/>
    </source>
</evidence>
<comment type="caution">
    <text evidence="9">The sequence shown here is derived from an EMBL/GenBank/DDBJ whole genome shotgun (WGS) entry which is preliminary data.</text>
</comment>
<keyword evidence="10" id="KW-1185">Reference proteome</keyword>
<evidence type="ECO:0000313" key="10">
    <source>
        <dbReference type="Proteomes" id="UP000253314"/>
    </source>
</evidence>
<keyword evidence="4 7" id="KW-0547">Nucleotide-binding</keyword>
<dbReference type="PANTHER" id="PTHR11136:SF0">
    <property type="entry name" value="DIHYDROFOLATE SYNTHETASE-RELATED"/>
    <property type="match status" value="1"/>
</dbReference>
<dbReference type="OrthoDB" id="9809356at2"/>
<reference evidence="9 10" key="1">
    <citation type="submission" date="2018-07" db="EMBL/GenBank/DDBJ databases">
        <title>Lottiidibacillus patelloidae gen. nov., sp. nov., isolated from the intestinal tract of a marine limpet and the reclassification of B. taeanensis BH030017T, B. algicola KMM 3737T and B. hwajinpoensis SW-72T as genus Lottiidibacillus.</title>
        <authorList>
            <person name="Liu R."/>
            <person name="Huang Z."/>
        </authorList>
    </citation>
    <scope>NUCLEOTIDE SEQUENCE [LARGE SCALE GENOMIC DNA]</scope>
    <source>
        <strain evidence="9 10">BH030017</strain>
    </source>
</reference>
<evidence type="ECO:0000256" key="3">
    <source>
        <dbReference type="ARBA" id="ARBA00022723"/>
    </source>
</evidence>
<evidence type="ECO:0000313" key="9">
    <source>
        <dbReference type="EMBL" id="RBW67716.1"/>
    </source>
</evidence>
<evidence type="ECO:0000259" key="8">
    <source>
        <dbReference type="Pfam" id="PF08245"/>
    </source>
</evidence>
<feature type="domain" description="Mur ligase central" evidence="8">
    <location>
        <begin position="57"/>
        <end position="285"/>
    </location>
</feature>
<dbReference type="Pfam" id="PF08245">
    <property type="entry name" value="Mur_ligase_M"/>
    <property type="match status" value="1"/>
</dbReference>
<dbReference type="AlphaFoldDB" id="A0A366XPQ6"/>
<dbReference type="NCBIfam" id="TIGR01499">
    <property type="entry name" value="folC"/>
    <property type="match status" value="1"/>
</dbReference>
<dbReference type="GO" id="GO:0004326">
    <property type="term" value="F:tetrahydrofolylpolyglutamate synthase activity"/>
    <property type="evidence" value="ECO:0007669"/>
    <property type="project" value="InterPro"/>
</dbReference>
<dbReference type="GO" id="GO:0008841">
    <property type="term" value="F:dihydrofolate synthase activity"/>
    <property type="evidence" value="ECO:0007669"/>
    <property type="project" value="TreeGrafter"/>
</dbReference>
<dbReference type="PANTHER" id="PTHR11136">
    <property type="entry name" value="FOLYLPOLYGLUTAMATE SYNTHASE-RELATED"/>
    <property type="match status" value="1"/>
</dbReference>
<dbReference type="GO" id="GO:0005737">
    <property type="term" value="C:cytoplasm"/>
    <property type="evidence" value="ECO:0007669"/>
    <property type="project" value="TreeGrafter"/>
</dbReference>
<proteinExistence type="inferred from homology"/>
<dbReference type="InterPro" id="IPR001645">
    <property type="entry name" value="Folylpolyglutamate_synth"/>
</dbReference>
<evidence type="ECO:0000256" key="6">
    <source>
        <dbReference type="ARBA" id="ARBA00022842"/>
    </source>
</evidence>
<evidence type="ECO:0000256" key="4">
    <source>
        <dbReference type="ARBA" id="ARBA00022741"/>
    </source>
</evidence>
<evidence type="ECO:0000256" key="5">
    <source>
        <dbReference type="ARBA" id="ARBA00022840"/>
    </source>
</evidence>
<comment type="similarity">
    <text evidence="1 7">Belongs to the folylpolyglutamate synthase family.</text>
</comment>
<gene>
    <name evidence="9" type="ORF">DS031_20810</name>
</gene>
<dbReference type="EMBL" id="QOCW01000031">
    <property type="protein sequence ID" value="RBW67716.1"/>
    <property type="molecule type" value="Genomic_DNA"/>
</dbReference>
<dbReference type="Proteomes" id="UP000253314">
    <property type="component" value="Unassembled WGS sequence"/>
</dbReference>
<keyword evidence="6" id="KW-0460">Magnesium</keyword>
<dbReference type="PIRSF" id="PIRSF001563">
    <property type="entry name" value="Folylpolyglu_synth"/>
    <property type="match status" value="1"/>
</dbReference>
<keyword evidence="3" id="KW-0479">Metal-binding</keyword>
<dbReference type="SUPFAM" id="SSF53244">
    <property type="entry name" value="MurD-like peptide ligases, peptide-binding domain"/>
    <property type="match status" value="1"/>
</dbReference>